<accession>A0ABS6ULS9</accession>
<feature type="transmembrane region" description="Helical" evidence="1">
    <location>
        <begin position="55"/>
        <end position="82"/>
    </location>
</feature>
<dbReference type="SMART" id="SM00014">
    <property type="entry name" value="acidPPc"/>
    <property type="match status" value="1"/>
</dbReference>
<dbReference type="PANTHER" id="PTHR14969">
    <property type="entry name" value="SPHINGOSINE-1-PHOSPHATE PHOSPHOHYDROLASE"/>
    <property type="match status" value="1"/>
</dbReference>
<evidence type="ECO:0000313" key="3">
    <source>
        <dbReference type="EMBL" id="MBW0133206.1"/>
    </source>
</evidence>
<sequence>MTPRPDILAPAGSATVLVLAAASVTDDVVERNGITGIDQPVLDWFVMHRGPVESVAATVITNLGGTLAMTVLAAVVALWAVSRRHWGRLAFLLAATGTAGALVMAIKALVGRVRPPQSVQLVAETTASFPSGHTLGSAVVILTVAGVLLKGTRSAGVRATTVVAAVSAVLMIGLSRLYLGVHWATDVLAGWLLGGAVVAGLVAVAALHRTYRVAGPRRPWSGPAPFPPTAVDGAVA</sequence>
<dbReference type="CDD" id="cd03392">
    <property type="entry name" value="PAP2_like_2"/>
    <property type="match status" value="1"/>
</dbReference>
<feature type="transmembrane region" description="Helical" evidence="1">
    <location>
        <begin position="89"/>
        <end position="110"/>
    </location>
</feature>
<dbReference type="InterPro" id="IPR000326">
    <property type="entry name" value="PAP2/HPO"/>
</dbReference>
<name>A0ABS6ULS9_9PSEU</name>
<keyword evidence="1" id="KW-0472">Membrane</keyword>
<comment type="caution">
    <text evidence="3">The sequence shown here is derived from an EMBL/GenBank/DDBJ whole genome shotgun (WGS) entry which is preliminary data.</text>
</comment>
<dbReference type="EMBL" id="JADQDK010000001">
    <property type="protein sequence ID" value="MBW0133206.1"/>
    <property type="molecule type" value="Genomic_DNA"/>
</dbReference>
<keyword evidence="4" id="KW-1185">Reference proteome</keyword>
<keyword evidence="1" id="KW-1133">Transmembrane helix</keyword>
<dbReference type="Pfam" id="PF01569">
    <property type="entry name" value="PAP2"/>
    <property type="match status" value="1"/>
</dbReference>
<dbReference type="Proteomes" id="UP000694287">
    <property type="component" value="Unassembled WGS sequence"/>
</dbReference>
<feature type="domain" description="Phosphatidic acid phosphatase type 2/haloperoxidase" evidence="2">
    <location>
        <begin position="86"/>
        <end position="202"/>
    </location>
</feature>
<evidence type="ECO:0000256" key="1">
    <source>
        <dbReference type="SAM" id="Phobius"/>
    </source>
</evidence>
<reference evidence="3 4" key="1">
    <citation type="submission" date="2020-11" db="EMBL/GenBank/DDBJ databases">
        <title>Pseudonocardia abyssalis sp. nov. and Pseudonocardia oceani sp. nov., description and phylogenomic analysis of two novel actinomycetes isolated from the deep Southern Ocean.</title>
        <authorList>
            <person name="Parra J."/>
        </authorList>
    </citation>
    <scope>NUCLEOTIDE SEQUENCE [LARGE SCALE GENOMIC DNA]</scope>
    <source>
        <strain evidence="3 4">KRD-168</strain>
    </source>
</reference>
<protein>
    <submittedName>
        <fullName evidence="3">Phosphatase PAP2 family protein</fullName>
    </submittedName>
</protein>
<dbReference type="RefSeq" id="WP_218604655.1">
    <property type="nucleotide sequence ID" value="NZ_JADQDJ010000246.1"/>
</dbReference>
<proteinExistence type="predicted"/>
<keyword evidence="1" id="KW-0812">Transmembrane</keyword>
<gene>
    <name evidence="3" type="ORF">I4I81_02900</name>
</gene>
<feature type="transmembrane region" description="Helical" evidence="1">
    <location>
        <begin position="130"/>
        <end position="149"/>
    </location>
</feature>
<organism evidence="3 4">
    <name type="scientific">Pseudonocardia abyssalis</name>
    <dbReference type="NCBI Taxonomy" id="2792008"/>
    <lineage>
        <taxon>Bacteria</taxon>
        <taxon>Bacillati</taxon>
        <taxon>Actinomycetota</taxon>
        <taxon>Actinomycetes</taxon>
        <taxon>Pseudonocardiales</taxon>
        <taxon>Pseudonocardiaceae</taxon>
        <taxon>Pseudonocardia</taxon>
    </lineage>
</organism>
<evidence type="ECO:0000313" key="4">
    <source>
        <dbReference type="Proteomes" id="UP000694287"/>
    </source>
</evidence>
<evidence type="ECO:0000259" key="2">
    <source>
        <dbReference type="SMART" id="SM00014"/>
    </source>
</evidence>
<feature type="transmembrane region" description="Helical" evidence="1">
    <location>
        <begin position="187"/>
        <end position="208"/>
    </location>
</feature>
<dbReference type="PANTHER" id="PTHR14969:SF13">
    <property type="entry name" value="AT30094P"/>
    <property type="match status" value="1"/>
</dbReference>
<feature type="transmembrane region" description="Helical" evidence="1">
    <location>
        <begin position="161"/>
        <end position="181"/>
    </location>
</feature>